<dbReference type="EMBL" id="SGWQ01000007">
    <property type="protein sequence ID" value="RZS36452.1"/>
    <property type="molecule type" value="Genomic_DNA"/>
</dbReference>
<protein>
    <submittedName>
        <fullName evidence="1">Uncharacterized protein</fullName>
    </submittedName>
</protein>
<name>A0A4Q7KMM4_9PSEU</name>
<evidence type="ECO:0000313" key="1">
    <source>
        <dbReference type="EMBL" id="RZS36452.1"/>
    </source>
</evidence>
<organism evidence="1 2">
    <name type="scientific">Herbihabitans rhizosphaerae</name>
    <dbReference type="NCBI Taxonomy" id="1872711"/>
    <lineage>
        <taxon>Bacteria</taxon>
        <taxon>Bacillati</taxon>
        <taxon>Actinomycetota</taxon>
        <taxon>Actinomycetes</taxon>
        <taxon>Pseudonocardiales</taxon>
        <taxon>Pseudonocardiaceae</taxon>
        <taxon>Herbihabitans</taxon>
    </lineage>
</organism>
<dbReference type="Proteomes" id="UP000294257">
    <property type="component" value="Unassembled WGS sequence"/>
</dbReference>
<sequence>MITGVLLAVLVGYAGVAWVIDRRRAQARPVRCPRQSSQTR</sequence>
<evidence type="ECO:0000313" key="2">
    <source>
        <dbReference type="Proteomes" id="UP000294257"/>
    </source>
</evidence>
<reference evidence="1 2" key="1">
    <citation type="submission" date="2019-02" db="EMBL/GenBank/DDBJ databases">
        <title>Genomic Encyclopedia of Type Strains, Phase IV (KMG-IV): sequencing the most valuable type-strain genomes for metagenomic binning, comparative biology and taxonomic classification.</title>
        <authorList>
            <person name="Goeker M."/>
        </authorList>
    </citation>
    <scope>NUCLEOTIDE SEQUENCE [LARGE SCALE GENOMIC DNA]</scope>
    <source>
        <strain evidence="1 2">DSM 101727</strain>
    </source>
</reference>
<comment type="caution">
    <text evidence="1">The sequence shown here is derived from an EMBL/GenBank/DDBJ whole genome shotgun (WGS) entry which is preliminary data.</text>
</comment>
<keyword evidence="2" id="KW-1185">Reference proteome</keyword>
<gene>
    <name evidence="1" type="ORF">EV193_107133</name>
</gene>
<proteinExistence type="predicted"/>
<dbReference type="AlphaFoldDB" id="A0A4Q7KMM4"/>
<accession>A0A4Q7KMM4</accession>